<evidence type="ECO:0000256" key="6">
    <source>
        <dbReference type="ARBA" id="ARBA00022840"/>
    </source>
</evidence>
<comment type="similarity">
    <text evidence="10">Belongs to the carbohydrate kinase PfkB family. Ribokinase subfamily.</text>
</comment>
<keyword evidence="9 10" id="KW-0119">Carbohydrate metabolism</keyword>
<comment type="caution">
    <text evidence="10">Lacks conserved residue(s) required for the propagation of feature annotation.</text>
</comment>
<dbReference type="InterPro" id="IPR002139">
    <property type="entry name" value="Ribo/fructo_kinase"/>
</dbReference>
<dbReference type="EC" id="2.7.1.15" evidence="10"/>
<feature type="binding site" evidence="10">
    <location>
        <position position="296"/>
    </location>
    <ligand>
        <name>K(+)</name>
        <dbReference type="ChEBI" id="CHEBI:29103"/>
    </ligand>
</feature>
<dbReference type="OrthoDB" id="415590at2759"/>
<feature type="binding site" evidence="10">
    <location>
        <position position="249"/>
    </location>
    <ligand>
        <name>K(+)</name>
        <dbReference type="ChEBI" id="CHEBI:29103"/>
    </ligand>
</feature>
<name>A0A7R8YUU0_HERIL</name>
<gene>
    <name evidence="12" type="ORF">HERILL_LOCUS9323</name>
</gene>
<comment type="cofactor">
    <cofactor evidence="10">
        <name>Mg(2+)</name>
        <dbReference type="ChEBI" id="CHEBI:18420"/>
    </cofactor>
    <text evidence="10">Requires a divalent cation, most likely magnesium in vivo, as an electrophilic catalyst to aid phosphoryl group transfer. It is the chelate of the metal and the nucleotide that is the actual substrate.</text>
</comment>
<dbReference type="EMBL" id="LR899012">
    <property type="protein sequence ID" value="CAD7086557.1"/>
    <property type="molecule type" value="Genomic_DNA"/>
</dbReference>
<feature type="binding site" evidence="10">
    <location>
        <begin position="220"/>
        <end position="225"/>
    </location>
    <ligand>
        <name>ATP</name>
        <dbReference type="ChEBI" id="CHEBI:30616"/>
    </ligand>
</feature>
<keyword evidence="6 10" id="KW-0067">ATP-binding</keyword>
<feature type="active site" description="Proton acceptor" evidence="10">
    <location>
        <position position="255"/>
    </location>
</feature>
<comment type="subunit">
    <text evidence="10">Homodimer.</text>
</comment>
<keyword evidence="8 10" id="KW-0630">Potassium</keyword>
<dbReference type="InterPro" id="IPR011611">
    <property type="entry name" value="PfkB_dom"/>
</dbReference>
<feature type="binding site" evidence="10">
    <location>
        <position position="251"/>
    </location>
    <ligand>
        <name>K(+)</name>
        <dbReference type="ChEBI" id="CHEBI:29103"/>
    </ligand>
</feature>
<evidence type="ECO:0000313" key="12">
    <source>
        <dbReference type="EMBL" id="CAD7086557.1"/>
    </source>
</evidence>
<feature type="binding site" evidence="10">
    <location>
        <position position="292"/>
    </location>
    <ligand>
        <name>K(+)</name>
        <dbReference type="ChEBI" id="CHEBI:29103"/>
    </ligand>
</feature>
<dbReference type="GO" id="GO:0005829">
    <property type="term" value="C:cytosol"/>
    <property type="evidence" value="ECO:0007669"/>
    <property type="project" value="TreeGrafter"/>
</dbReference>
<evidence type="ECO:0000259" key="11">
    <source>
        <dbReference type="Pfam" id="PF00294"/>
    </source>
</evidence>
<comment type="pathway">
    <text evidence="10">Carbohydrate metabolism; D-ribose degradation; D-ribose 5-phosphate from beta-D-ribopyranose: step 2/2.</text>
</comment>
<dbReference type="AlphaFoldDB" id="A0A7R8YUU0"/>
<feature type="domain" description="Carbohydrate kinase PfkB" evidence="11">
    <location>
        <begin position="5"/>
        <end position="298"/>
    </location>
</feature>
<feature type="binding site" evidence="10">
    <location>
        <position position="184"/>
    </location>
    <ligand>
        <name>ATP</name>
        <dbReference type="ChEBI" id="CHEBI:30616"/>
    </ligand>
</feature>
<dbReference type="HAMAP" id="MF_01987">
    <property type="entry name" value="Ribokinase"/>
    <property type="match status" value="1"/>
</dbReference>
<evidence type="ECO:0000256" key="3">
    <source>
        <dbReference type="ARBA" id="ARBA00022723"/>
    </source>
</evidence>
<accession>A0A7R8YUU0</accession>
<feature type="binding site" evidence="10">
    <location>
        <begin position="254"/>
        <end position="255"/>
    </location>
    <ligand>
        <name>ATP</name>
        <dbReference type="ChEBI" id="CHEBI:30616"/>
    </ligand>
</feature>
<feature type="binding site" evidence="10">
    <location>
        <position position="255"/>
    </location>
    <ligand>
        <name>substrate</name>
    </ligand>
</feature>
<dbReference type="PRINTS" id="PR00990">
    <property type="entry name" value="RIBOKINASE"/>
</dbReference>
<evidence type="ECO:0000256" key="2">
    <source>
        <dbReference type="ARBA" id="ARBA00022679"/>
    </source>
</evidence>
<keyword evidence="2 10" id="KW-0808">Transferase</keyword>
<evidence type="ECO:0000313" key="13">
    <source>
        <dbReference type="Proteomes" id="UP000594454"/>
    </source>
</evidence>
<evidence type="ECO:0000256" key="10">
    <source>
        <dbReference type="HAMAP-Rule" id="MF_03215"/>
    </source>
</evidence>
<dbReference type="Gene3D" id="3.40.1190.20">
    <property type="match status" value="1"/>
</dbReference>
<dbReference type="PANTHER" id="PTHR10584:SF166">
    <property type="entry name" value="RIBOKINASE"/>
    <property type="match status" value="1"/>
</dbReference>
<dbReference type="InterPro" id="IPR029056">
    <property type="entry name" value="Ribokinase-like"/>
</dbReference>
<dbReference type="GO" id="GO:0005524">
    <property type="term" value="F:ATP binding"/>
    <property type="evidence" value="ECO:0007669"/>
    <property type="project" value="UniProtKB-UniRule"/>
</dbReference>
<dbReference type="UniPathway" id="UPA00916">
    <property type="reaction ID" value="UER00889"/>
</dbReference>
<dbReference type="GO" id="GO:0046872">
    <property type="term" value="F:metal ion binding"/>
    <property type="evidence" value="ECO:0007669"/>
    <property type="project" value="UniProtKB-KW"/>
</dbReference>
<dbReference type="FunFam" id="3.40.1190.20:FF:000010">
    <property type="entry name" value="Ribokinase"/>
    <property type="match status" value="1"/>
</dbReference>
<keyword evidence="5 10" id="KW-0418">Kinase</keyword>
<dbReference type="FunCoup" id="A0A7R8YUU0">
    <property type="interactions" value="659"/>
</dbReference>
<comment type="activity regulation">
    <text evidence="10">Activated by a monovalent cation that binds near, but not in, the active site. The most likely occupant of the site in vivo is potassium. Ion binding induces a conformational change that may alter substrate affinity.</text>
</comment>
<feature type="binding site" evidence="10">
    <location>
        <begin position="41"/>
        <end position="45"/>
    </location>
    <ligand>
        <name>substrate</name>
    </ligand>
</feature>
<feature type="binding site" evidence="10">
    <location>
        <position position="290"/>
    </location>
    <ligand>
        <name>K(+)</name>
        <dbReference type="ChEBI" id="CHEBI:29103"/>
    </ligand>
</feature>
<feature type="binding site" evidence="10">
    <location>
        <begin position="13"/>
        <end position="15"/>
    </location>
    <ligand>
        <name>substrate</name>
    </ligand>
</feature>
<dbReference type="GO" id="GO:0019303">
    <property type="term" value="P:D-ribose catabolic process"/>
    <property type="evidence" value="ECO:0007669"/>
    <property type="project" value="UniProtKB-UniRule"/>
</dbReference>
<reference evidence="12 13" key="1">
    <citation type="submission" date="2020-11" db="EMBL/GenBank/DDBJ databases">
        <authorList>
            <person name="Wallbank WR R."/>
            <person name="Pardo Diaz C."/>
            <person name="Kozak K."/>
            <person name="Martin S."/>
            <person name="Jiggins C."/>
            <person name="Moest M."/>
            <person name="Warren A I."/>
            <person name="Generalovic N T."/>
            <person name="Byers J.R.P. K."/>
            <person name="Montejo-Kovacevich G."/>
            <person name="Yen C E."/>
        </authorList>
    </citation>
    <scope>NUCLEOTIDE SEQUENCE [LARGE SCALE GENOMIC DNA]</scope>
</reference>
<comment type="subcellular location">
    <subcellularLocation>
        <location evidence="10">Cytoplasm</location>
    </subcellularLocation>
    <subcellularLocation>
        <location evidence="10">Nucleus</location>
    </subcellularLocation>
</comment>
<protein>
    <recommendedName>
        <fullName evidence="10">Ribokinase</fullName>
        <shortName evidence="10">RK</shortName>
        <ecNumber evidence="10">2.7.1.15</ecNumber>
    </recommendedName>
</protein>
<dbReference type="InParanoid" id="A0A7R8YUU0"/>
<dbReference type="OMA" id="DIVLIQQ"/>
<dbReference type="InterPro" id="IPR011877">
    <property type="entry name" value="Ribokinase"/>
</dbReference>
<organism evidence="12 13">
    <name type="scientific">Hermetia illucens</name>
    <name type="common">Black soldier fly</name>
    <dbReference type="NCBI Taxonomy" id="343691"/>
    <lineage>
        <taxon>Eukaryota</taxon>
        <taxon>Metazoa</taxon>
        <taxon>Ecdysozoa</taxon>
        <taxon>Arthropoda</taxon>
        <taxon>Hexapoda</taxon>
        <taxon>Insecta</taxon>
        <taxon>Pterygota</taxon>
        <taxon>Neoptera</taxon>
        <taxon>Endopterygota</taxon>
        <taxon>Diptera</taxon>
        <taxon>Brachycera</taxon>
        <taxon>Stratiomyomorpha</taxon>
        <taxon>Stratiomyidae</taxon>
        <taxon>Hermetiinae</taxon>
        <taxon>Hermetia</taxon>
    </lineage>
</organism>
<dbReference type="CDD" id="cd01174">
    <property type="entry name" value="ribokinase"/>
    <property type="match status" value="1"/>
</dbReference>
<proteinExistence type="inferred from homology"/>
<dbReference type="NCBIfam" id="TIGR02152">
    <property type="entry name" value="D_ribokin_bact"/>
    <property type="match status" value="1"/>
</dbReference>
<evidence type="ECO:0000256" key="8">
    <source>
        <dbReference type="ARBA" id="ARBA00022958"/>
    </source>
</evidence>
<keyword evidence="10" id="KW-0539">Nucleus</keyword>
<keyword evidence="4 10" id="KW-0547">Nucleotide-binding</keyword>
<keyword evidence="3 10" id="KW-0479">Metal-binding</keyword>
<dbReference type="GO" id="GO:0005634">
    <property type="term" value="C:nucleus"/>
    <property type="evidence" value="ECO:0007669"/>
    <property type="project" value="UniProtKB-SubCell"/>
</dbReference>
<dbReference type="SUPFAM" id="SSF53613">
    <property type="entry name" value="Ribokinase-like"/>
    <property type="match status" value="1"/>
</dbReference>
<comment type="function">
    <text evidence="10">Catalyzes the phosphorylation of ribose at O-5 in a reaction requiring ATP and magnesium. The resulting D-ribose-5-phosphate can then be used either for sythesis of nucleotides, histidine, and tryptophan, or as a component of the pentose phosphate pathway.</text>
</comment>
<sequence length="318" mass="33740">MEAVDVIVFGSAIVDFICYCPRLPKVGETLHGDRFSTGFGGKGANQCVAAARLGAKTAMIASLGDDQWGRDYLENLRKEGVNTDFVQLIQGETTGIAAINVSEGGDNQIVIVVGANNKLSAQGLKDAVKKFTEPKVLICQLETPVTETIEALKLFSGVSILNAAPAMKNAPQDLIRFASILCVNESEAGLMTGMEVSSVQDAKGAIKRFIELGANTVIITMGGKGAVYSEAKSRKVIHVPVESVAKVVDTTGAGDAFIGVLAYFIAKHPNMSMTQTIGAACEIASISVQHPGTQSSFPYAKNIEDRNLLSKKFAYFDL</sequence>
<comment type="catalytic activity">
    <reaction evidence="10">
        <text>D-ribose + ATP = D-ribose 5-phosphate + ADP + H(+)</text>
        <dbReference type="Rhea" id="RHEA:13697"/>
        <dbReference type="ChEBI" id="CHEBI:15378"/>
        <dbReference type="ChEBI" id="CHEBI:30616"/>
        <dbReference type="ChEBI" id="CHEBI:47013"/>
        <dbReference type="ChEBI" id="CHEBI:78346"/>
        <dbReference type="ChEBI" id="CHEBI:456216"/>
        <dbReference type="EC" id="2.7.1.15"/>
    </reaction>
</comment>
<keyword evidence="1 10" id="KW-0963">Cytoplasm</keyword>
<evidence type="ECO:0000256" key="9">
    <source>
        <dbReference type="ARBA" id="ARBA00023277"/>
    </source>
</evidence>
<evidence type="ECO:0000256" key="7">
    <source>
        <dbReference type="ARBA" id="ARBA00022842"/>
    </source>
</evidence>
<dbReference type="Pfam" id="PF00294">
    <property type="entry name" value="PfkB"/>
    <property type="match status" value="1"/>
</dbReference>
<evidence type="ECO:0000256" key="1">
    <source>
        <dbReference type="ARBA" id="ARBA00022490"/>
    </source>
</evidence>
<feature type="binding site" evidence="10">
    <location>
        <position position="142"/>
    </location>
    <ligand>
        <name>substrate</name>
    </ligand>
</feature>
<keyword evidence="7 10" id="KW-0460">Magnesium</keyword>
<dbReference type="Proteomes" id="UP000594454">
    <property type="component" value="Chromosome 4"/>
</dbReference>
<feature type="binding site" evidence="10">
    <location>
        <position position="287"/>
    </location>
    <ligand>
        <name>K(+)</name>
        <dbReference type="ChEBI" id="CHEBI:29103"/>
    </ligand>
</feature>
<evidence type="ECO:0000256" key="5">
    <source>
        <dbReference type="ARBA" id="ARBA00022777"/>
    </source>
</evidence>
<dbReference type="PANTHER" id="PTHR10584">
    <property type="entry name" value="SUGAR KINASE"/>
    <property type="match status" value="1"/>
</dbReference>
<evidence type="ECO:0000256" key="4">
    <source>
        <dbReference type="ARBA" id="ARBA00022741"/>
    </source>
</evidence>
<dbReference type="GO" id="GO:0004747">
    <property type="term" value="F:ribokinase activity"/>
    <property type="evidence" value="ECO:0007669"/>
    <property type="project" value="UniProtKB-UniRule"/>
</dbReference>
<keyword evidence="13" id="KW-1185">Reference proteome</keyword>